<keyword evidence="8 14" id="KW-1133">Transmembrane helix</keyword>
<feature type="transmembrane region" description="Helical" evidence="14">
    <location>
        <begin position="20"/>
        <end position="39"/>
    </location>
</feature>
<evidence type="ECO:0000256" key="4">
    <source>
        <dbReference type="ARBA" id="ARBA00022475"/>
    </source>
</evidence>
<protein>
    <recommendedName>
        <fullName evidence="14">ATP synthase subunit b</fullName>
    </recommendedName>
    <alternativeName>
        <fullName evidence="14">ATP synthase F(0) sector subunit b</fullName>
    </alternativeName>
    <alternativeName>
        <fullName evidence="14">ATPase subunit I</fullName>
    </alternativeName>
    <alternativeName>
        <fullName evidence="14">F-type ATPase subunit b</fullName>
        <shortName evidence="14">F-ATPase subunit b</shortName>
    </alternativeName>
</protein>
<gene>
    <name evidence="14" type="primary">atpF</name>
    <name evidence="17" type="ORF">EDD31_2181</name>
</gene>
<proteinExistence type="inferred from homology"/>
<keyword evidence="7 14" id="KW-0375">Hydrogen ion transport</keyword>
<evidence type="ECO:0000313" key="17">
    <source>
        <dbReference type="EMBL" id="ROR73792.1"/>
    </source>
</evidence>
<dbReference type="GO" id="GO:0046933">
    <property type="term" value="F:proton-transporting ATP synthase activity, rotational mechanism"/>
    <property type="evidence" value="ECO:0007669"/>
    <property type="project" value="UniProtKB-UniRule"/>
</dbReference>
<keyword evidence="5 14" id="KW-0138">CF(0)</keyword>
<dbReference type="NCBIfam" id="TIGR01144">
    <property type="entry name" value="ATP_synt_b"/>
    <property type="match status" value="1"/>
</dbReference>
<dbReference type="PANTHER" id="PTHR33445">
    <property type="entry name" value="ATP SYNTHASE SUBUNIT B', CHLOROPLASTIC"/>
    <property type="match status" value="1"/>
</dbReference>
<comment type="caution">
    <text evidence="17">The sequence shown here is derived from an EMBL/GenBank/DDBJ whole genome shotgun (WGS) entry which is preliminary data.</text>
</comment>
<sequence>MSSEVHASSQYEGWQLLIPPFYDVLWSAVALVIIVGVLWKSLPKIQATLDERAEKIEGGLREAERAREEAKLADERMQRELGEARRESAQTRERAQEEAKQIVAEARANAQAEAERVLAAADRQIEAERQQAQISLRADVGMLATELASRIVGESVKDQALQSRVIDRFLDDLEAEQSGSGATVGGSAGTTGQEA</sequence>
<dbReference type="RefSeq" id="WP_123304169.1">
    <property type="nucleotide sequence ID" value="NZ_RKHK01000001.1"/>
</dbReference>
<evidence type="ECO:0000256" key="12">
    <source>
        <dbReference type="ARBA" id="ARBA00025198"/>
    </source>
</evidence>
<evidence type="ECO:0000256" key="5">
    <source>
        <dbReference type="ARBA" id="ARBA00022547"/>
    </source>
</evidence>
<evidence type="ECO:0000256" key="13">
    <source>
        <dbReference type="ARBA" id="ARBA00025830"/>
    </source>
</evidence>
<comment type="function">
    <text evidence="14">Component of the F(0) channel, it forms part of the peripheral stalk, linking F(1) to F(0).</text>
</comment>
<dbReference type="GO" id="GO:0045259">
    <property type="term" value="C:proton-transporting ATP synthase complex"/>
    <property type="evidence" value="ECO:0007669"/>
    <property type="project" value="UniProtKB-KW"/>
</dbReference>
<keyword evidence="11 14" id="KW-0066">ATP synthesis</keyword>
<dbReference type="InterPro" id="IPR050059">
    <property type="entry name" value="ATP_synthase_B_chain"/>
</dbReference>
<dbReference type="SUPFAM" id="SSF81573">
    <property type="entry name" value="F1F0 ATP synthase subunit B, membrane domain"/>
    <property type="match status" value="1"/>
</dbReference>
<keyword evidence="10 14" id="KW-0472">Membrane</keyword>
<keyword evidence="18" id="KW-1185">Reference proteome</keyword>
<feature type="region of interest" description="Disordered" evidence="16">
    <location>
        <begin position="60"/>
        <end position="101"/>
    </location>
</feature>
<organism evidence="17 18">
    <name type="scientific">Bogoriella caseilytica</name>
    <dbReference type="NCBI Taxonomy" id="56055"/>
    <lineage>
        <taxon>Bacteria</taxon>
        <taxon>Bacillati</taxon>
        <taxon>Actinomycetota</taxon>
        <taxon>Actinomycetes</taxon>
        <taxon>Micrococcales</taxon>
        <taxon>Bogoriellaceae</taxon>
        <taxon>Bogoriella</taxon>
    </lineage>
</organism>
<comment type="function">
    <text evidence="12 14">F(1)F(0) ATP synthase produces ATP from ADP in the presence of a proton or sodium gradient. F-type ATPases consist of two structural domains, F(1) containing the extramembraneous catalytic core and F(0) containing the membrane proton channel, linked together by a central stalk and a peripheral stalk. During catalysis, ATP synthesis in the catalytic domain of F(1) is coupled via a rotary mechanism of the central stalk subunits to proton translocation.</text>
</comment>
<dbReference type="PANTHER" id="PTHR33445:SF1">
    <property type="entry name" value="ATP SYNTHASE SUBUNIT B"/>
    <property type="match status" value="1"/>
</dbReference>
<dbReference type="AlphaFoldDB" id="A0A3N2BEX4"/>
<dbReference type="EMBL" id="RKHK01000001">
    <property type="protein sequence ID" value="ROR73792.1"/>
    <property type="molecule type" value="Genomic_DNA"/>
</dbReference>
<evidence type="ECO:0000256" key="16">
    <source>
        <dbReference type="SAM" id="MobiDB-lite"/>
    </source>
</evidence>
<keyword evidence="3 14" id="KW-0813">Transport</keyword>
<dbReference type="InterPro" id="IPR028987">
    <property type="entry name" value="ATP_synth_B-like_membr_sf"/>
</dbReference>
<dbReference type="GO" id="GO:0005886">
    <property type="term" value="C:plasma membrane"/>
    <property type="evidence" value="ECO:0007669"/>
    <property type="project" value="UniProtKB-SubCell"/>
</dbReference>
<dbReference type="HAMAP" id="MF_01398">
    <property type="entry name" value="ATP_synth_b_bprime"/>
    <property type="match status" value="1"/>
</dbReference>
<comment type="subcellular location">
    <subcellularLocation>
        <location evidence="1 14">Cell membrane</location>
        <topology evidence="1 14">Single-pass membrane protein</topology>
    </subcellularLocation>
</comment>
<reference evidence="17 18" key="1">
    <citation type="submission" date="2018-11" db="EMBL/GenBank/DDBJ databases">
        <title>Sequencing the genomes of 1000 actinobacteria strains.</title>
        <authorList>
            <person name="Klenk H.-P."/>
        </authorList>
    </citation>
    <scope>NUCLEOTIDE SEQUENCE [LARGE SCALE GENOMIC DNA]</scope>
    <source>
        <strain evidence="17 18">DSM 11294</strain>
    </source>
</reference>
<dbReference type="NCBIfam" id="NF004412">
    <property type="entry name" value="PRK05759.1-3"/>
    <property type="match status" value="1"/>
</dbReference>
<keyword evidence="9 14" id="KW-0406">Ion transport</keyword>
<feature type="compositionally biased region" description="Basic and acidic residues" evidence="16">
    <location>
        <begin position="60"/>
        <end position="100"/>
    </location>
</feature>
<accession>A0A3N2BEX4</accession>
<evidence type="ECO:0000256" key="11">
    <source>
        <dbReference type="ARBA" id="ARBA00023310"/>
    </source>
</evidence>
<comment type="similarity">
    <text evidence="2 14 15">Belongs to the ATPase B chain family.</text>
</comment>
<evidence type="ECO:0000256" key="1">
    <source>
        <dbReference type="ARBA" id="ARBA00004162"/>
    </source>
</evidence>
<name>A0A3N2BEX4_9MICO</name>
<dbReference type="Proteomes" id="UP000280668">
    <property type="component" value="Unassembled WGS sequence"/>
</dbReference>
<evidence type="ECO:0000256" key="15">
    <source>
        <dbReference type="RuleBase" id="RU003848"/>
    </source>
</evidence>
<dbReference type="InterPro" id="IPR005864">
    <property type="entry name" value="ATP_synth_F0_bsu_bac"/>
</dbReference>
<evidence type="ECO:0000256" key="6">
    <source>
        <dbReference type="ARBA" id="ARBA00022692"/>
    </source>
</evidence>
<evidence type="ECO:0000256" key="8">
    <source>
        <dbReference type="ARBA" id="ARBA00022989"/>
    </source>
</evidence>
<feature type="region of interest" description="Disordered" evidence="16">
    <location>
        <begin position="176"/>
        <end position="195"/>
    </location>
</feature>
<evidence type="ECO:0000256" key="14">
    <source>
        <dbReference type="HAMAP-Rule" id="MF_01398"/>
    </source>
</evidence>
<evidence type="ECO:0000313" key="18">
    <source>
        <dbReference type="Proteomes" id="UP000280668"/>
    </source>
</evidence>
<keyword evidence="4 14" id="KW-1003">Cell membrane</keyword>
<keyword evidence="6 14" id="KW-0812">Transmembrane</keyword>
<evidence type="ECO:0000256" key="7">
    <source>
        <dbReference type="ARBA" id="ARBA00022781"/>
    </source>
</evidence>
<dbReference type="CDD" id="cd06503">
    <property type="entry name" value="ATP-synt_Fo_b"/>
    <property type="match status" value="1"/>
</dbReference>
<comment type="subunit">
    <text evidence="13 14">F-type ATPases have 2 components, F(1) - the catalytic core - and F(0) - the membrane proton channel. F(1) has five subunits: alpha(3), beta(3), gamma(1), delta(1), epsilon(1). F(0) has three main subunits: a(1), b(2) and c(10-14). The alpha and beta chains form an alternating ring which encloses part of the gamma chain. F(1) is attached to F(0) by a central stalk formed by the gamma and epsilon chains, while a peripheral stalk is formed by the delta and b chains.</text>
</comment>
<dbReference type="OrthoDB" id="5243563at2"/>
<evidence type="ECO:0000256" key="10">
    <source>
        <dbReference type="ARBA" id="ARBA00023136"/>
    </source>
</evidence>
<evidence type="ECO:0000256" key="2">
    <source>
        <dbReference type="ARBA" id="ARBA00005513"/>
    </source>
</evidence>
<dbReference type="Pfam" id="PF00430">
    <property type="entry name" value="ATP-synt_B"/>
    <property type="match status" value="1"/>
</dbReference>
<evidence type="ECO:0000256" key="3">
    <source>
        <dbReference type="ARBA" id="ARBA00022448"/>
    </source>
</evidence>
<dbReference type="Gene3D" id="1.20.5.620">
    <property type="entry name" value="F1F0 ATP synthase subunit B, membrane domain"/>
    <property type="match status" value="1"/>
</dbReference>
<dbReference type="GO" id="GO:0046961">
    <property type="term" value="F:proton-transporting ATPase activity, rotational mechanism"/>
    <property type="evidence" value="ECO:0007669"/>
    <property type="project" value="TreeGrafter"/>
</dbReference>
<dbReference type="InterPro" id="IPR002146">
    <property type="entry name" value="ATP_synth_b/b'su_bac/chlpt"/>
</dbReference>
<evidence type="ECO:0000256" key="9">
    <source>
        <dbReference type="ARBA" id="ARBA00023065"/>
    </source>
</evidence>